<dbReference type="Gene3D" id="3.90.660.10">
    <property type="match status" value="1"/>
</dbReference>
<dbReference type="InterPro" id="IPR050703">
    <property type="entry name" value="Flavin_MAO"/>
</dbReference>
<dbReference type="SUPFAM" id="SSF51905">
    <property type="entry name" value="FAD/NAD(P)-binding domain"/>
    <property type="match status" value="1"/>
</dbReference>
<keyword evidence="5" id="KW-0496">Mitochondrion</keyword>
<evidence type="ECO:0000256" key="8">
    <source>
        <dbReference type="ARBA" id="ARBA00048448"/>
    </source>
</evidence>
<reference evidence="12" key="2">
    <citation type="submission" date="2025-08" db="UniProtKB">
        <authorList>
            <consortium name="Ensembl"/>
        </authorList>
    </citation>
    <scope>IDENTIFICATION</scope>
</reference>
<accession>A0A8C4S4S8</accession>
<dbReference type="Pfam" id="PF01593">
    <property type="entry name" value="Amino_oxidase"/>
    <property type="match status" value="1"/>
</dbReference>
<evidence type="ECO:0000256" key="4">
    <source>
        <dbReference type="ARBA" id="ARBA00022630"/>
    </source>
</evidence>
<reference evidence="12" key="1">
    <citation type="submission" date="2021-06" db="EMBL/GenBank/DDBJ databases">
        <authorList>
            <consortium name="Wellcome Sanger Institute Data Sharing"/>
        </authorList>
    </citation>
    <scope>NUCLEOTIDE SEQUENCE [LARGE SCALE GENOMIC DNA]</scope>
</reference>
<dbReference type="GO" id="GO:0097621">
    <property type="term" value="F:monoamine oxidase activity"/>
    <property type="evidence" value="ECO:0007669"/>
    <property type="project" value="UniProtKB-EC"/>
</dbReference>
<feature type="binding site" evidence="9">
    <location>
        <position position="369"/>
    </location>
    <ligand>
        <name>substrate</name>
    </ligand>
</feature>
<keyword evidence="5" id="KW-0472">Membrane</keyword>
<dbReference type="GO" id="GO:0008131">
    <property type="term" value="F:primary methylamine oxidase activity"/>
    <property type="evidence" value="ECO:0007669"/>
    <property type="project" value="UniProtKB-ARBA"/>
</dbReference>
<feature type="binding site" evidence="9">
    <location>
        <position position="33"/>
    </location>
    <ligand>
        <name>FAD</name>
        <dbReference type="ChEBI" id="CHEBI:57692"/>
    </ligand>
</feature>
<comment type="similarity">
    <text evidence="3 10">Belongs to the flavin monoamine oxidase family.</text>
</comment>
<organism evidence="12 13">
    <name type="scientific">Erpetoichthys calabaricus</name>
    <name type="common">Rope fish</name>
    <name type="synonym">Calamoichthys calabaricus</name>
    <dbReference type="NCBI Taxonomy" id="27687"/>
    <lineage>
        <taxon>Eukaryota</taxon>
        <taxon>Metazoa</taxon>
        <taxon>Chordata</taxon>
        <taxon>Craniata</taxon>
        <taxon>Vertebrata</taxon>
        <taxon>Euteleostomi</taxon>
        <taxon>Actinopterygii</taxon>
        <taxon>Polypteriformes</taxon>
        <taxon>Polypteridae</taxon>
        <taxon>Erpetoichthys</taxon>
    </lineage>
</organism>
<dbReference type="Gene3D" id="1.10.405.10">
    <property type="entry name" value="Guanine Nucleotide Dissociation Inhibitor, domain 1"/>
    <property type="match status" value="1"/>
</dbReference>
<evidence type="ECO:0000256" key="3">
    <source>
        <dbReference type="ARBA" id="ARBA00005995"/>
    </source>
</evidence>
<protein>
    <recommendedName>
        <fullName evidence="10">Amine oxidase</fullName>
        <ecNumber evidence="10">1.4.3.-</ecNumber>
    </recommendedName>
</protein>
<dbReference type="Gene3D" id="3.50.50.60">
    <property type="entry name" value="FAD/NAD(P)-binding domain"/>
    <property type="match status" value="1"/>
</dbReference>
<comment type="subcellular location">
    <subcellularLocation>
        <location evidence="2">Mitochondrion outer membrane</location>
        <topology evidence="2">Single-pass type IV membrane protein</topology>
        <orientation evidence="2">Cytoplasmic side</orientation>
    </subcellularLocation>
</comment>
<comment type="cofactor">
    <cofactor evidence="1 10">
        <name>FAD</name>
        <dbReference type="ChEBI" id="CHEBI:57692"/>
    </cofactor>
</comment>
<evidence type="ECO:0000313" key="12">
    <source>
        <dbReference type="Ensembl" id="ENSECRP00000011528.1"/>
    </source>
</evidence>
<evidence type="ECO:0000256" key="7">
    <source>
        <dbReference type="ARBA" id="ARBA00023002"/>
    </source>
</evidence>
<dbReference type="Ensembl" id="ENSECRT00000011717.1">
    <property type="protein sequence ID" value="ENSECRP00000011528.1"/>
    <property type="gene ID" value="ENSECRG00000007674.1"/>
</dbReference>
<dbReference type="SUPFAM" id="SSF54373">
    <property type="entry name" value="FAD-linked reductases, C-terminal domain"/>
    <property type="match status" value="1"/>
</dbReference>
<feature type="domain" description="Amine oxidase" evidence="11">
    <location>
        <begin position="32"/>
        <end position="476"/>
    </location>
</feature>
<comment type="catalytic activity">
    <reaction evidence="8">
        <text>a secondary aliphatic amine + O2 + H2O = a primary amine + an aldehyde + H2O2</text>
        <dbReference type="Rhea" id="RHEA:26414"/>
        <dbReference type="ChEBI" id="CHEBI:15377"/>
        <dbReference type="ChEBI" id="CHEBI:15379"/>
        <dbReference type="ChEBI" id="CHEBI:16240"/>
        <dbReference type="ChEBI" id="CHEBI:17478"/>
        <dbReference type="ChEBI" id="CHEBI:58855"/>
        <dbReference type="ChEBI" id="CHEBI:65296"/>
        <dbReference type="EC" id="1.4.3.4"/>
    </reaction>
</comment>
<dbReference type="InterPro" id="IPR036188">
    <property type="entry name" value="FAD/NAD-bd_sf"/>
</dbReference>
<sequence>MGRKRQQTAALQLSLPDNGSAMWDVVIVGAGLSGLTAAWELLKSCPKLQVLVLEGKGRVGGRTQTVMLPCANGMDMWDLGGQWVGRTQHFVLDLIKDLGLEMYPQYTSGWKLSHLGGPDNNIRSYYFNIPSISVLALIDLQLFIWKIERLRKKVAIRNVKSCPQAAEFDSITVKDFMEKHLWTQEAKECVDLACRAVFGMESNVMSFLYFLMYSSASGGFMPLVEATYGSAQEFRIKGGAQQLSERLADSIGREKILLNSAVSAIHQDLDKVEVRTKSKYFLCKKVIVSCPPHLAAKIQYQPSLGTERLYLMSKTRVGHMIKFIVTYKTAFWRDMGLSGEIVNRSTIEYPVCVTYDATSSDGNPAIVGFISGEQAIIWSQAPAEERESHVISSLMKFFGFNAMFYIHYEDKDWSQEAFNGGCPVSVMAPKMLTSYYPGFRYRHESIHFAGTETADVWCGYMDGAVQSGHRSAFEVLFMLSLKDMSLLQNNSTATNNSQDEQGRTGWWRFSKWHLLGATTLTIVFLWHWWKKTFPIQDFTLKSTQREWRFFPDFVH</sequence>
<evidence type="ECO:0000256" key="6">
    <source>
        <dbReference type="ARBA" id="ARBA00022827"/>
    </source>
</evidence>
<evidence type="ECO:0000256" key="9">
    <source>
        <dbReference type="PIRSR" id="PIRSR601613-1"/>
    </source>
</evidence>
<keyword evidence="13" id="KW-1185">Reference proteome</keyword>
<keyword evidence="5" id="KW-1000">Mitochondrion outer membrane</keyword>
<keyword evidence="6 10" id="KW-0274">FAD</keyword>
<evidence type="ECO:0000256" key="1">
    <source>
        <dbReference type="ARBA" id="ARBA00001974"/>
    </source>
</evidence>
<evidence type="ECO:0000256" key="2">
    <source>
        <dbReference type="ARBA" id="ARBA00004362"/>
    </source>
</evidence>
<dbReference type="GO" id="GO:0005741">
    <property type="term" value="C:mitochondrial outer membrane"/>
    <property type="evidence" value="ECO:0007669"/>
    <property type="project" value="UniProtKB-SubCell"/>
</dbReference>
<feature type="binding site" evidence="9">
    <location>
        <position position="262"/>
    </location>
    <ligand>
        <name>FAD</name>
        <dbReference type="ChEBI" id="CHEBI:57692"/>
    </ligand>
</feature>
<dbReference type="EC" id="1.4.3.-" evidence="10"/>
<evidence type="ECO:0000259" key="11">
    <source>
        <dbReference type="Pfam" id="PF01593"/>
    </source>
</evidence>
<dbReference type="Proteomes" id="UP000694620">
    <property type="component" value="Chromosome 1"/>
</dbReference>
<keyword evidence="4 10" id="KW-0285">Flavoprotein</keyword>
<evidence type="ECO:0000313" key="13">
    <source>
        <dbReference type="Proteomes" id="UP000694620"/>
    </source>
</evidence>
<name>A0A8C4S4S8_ERPCA</name>
<dbReference type="PANTHER" id="PTHR43563:SF14">
    <property type="entry name" value="AMINE OXIDASE"/>
    <property type="match status" value="1"/>
</dbReference>
<dbReference type="GeneTree" id="ENSGT00940000166792"/>
<dbReference type="AlphaFoldDB" id="A0A8C4S4S8"/>
<reference evidence="12" key="3">
    <citation type="submission" date="2025-09" db="UniProtKB">
        <authorList>
            <consortium name="Ensembl"/>
        </authorList>
    </citation>
    <scope>IDENTIFICATION</scope>
</reference>
<keyword evidence="7 10" id="KW-0560">Oxidoreductase</keyword>
<proteinExistence type="inferred from homology"/>
<dbReference type="InterPro" id="IPR002937">
    <property type="entry name" value="Amino_oxidase"/>
</dbReference>
<evidence type="ECO:0000256" key="5">
    <source>
        <dbReference type="ARBA" id="ARBA00022787"/>
    </source>
</evidence>
<evidence type="ECO:0000256" key="10">
    <source>
        <dbReference type="RuleBase" id="RU362067"/>
    </source>
</evidence>
<dbReference type="InterPro" id="IPR001613">
    <property type="entry name" value="Flavin_amine_oxidase"/>
</dbReference>
<dbReference type="PANTHER" id="PTHR43563">
    <property type="entry name" value="AMINE OXIDASE"/>
    <property type="match status" value="1"/>
</dbReference>
<feature type="binding site" evidence="9">
    <location>
        <position position="452"/>
    </location>
    <ligand>
        <name>FAD</name>
        <dbReference type="ChEBI" id="CHEBI:57692"/>
    </ligand>
</feature>
<dbReference type="PRINTS" id="PR00757">
    <property type="entry name" value="AMINEOXDASEF"/>
</dbReference>